<evidence type="ECO:0000256" key="3">
    <source>
        <dbReference type="ARBA" id="ARBA00022989"/>
    </source>
</evidence>
<dbReference type="Pfam" id="PF07686">
    <property type="entry name" value="V-set"/>
    <property type="match status" value="1"/>
</dbReference>
<dbReference type="SUPFAM" id="SSF49265">
    <property type="entry name" value="Fibronectin type III"/>
    <property type="match status" value="1"/>
</dbReference>
<keyword evidence="4 7" id="KW-0472">Membrane</keyword>
<dbReference type="AlphaFoldDB" id="A0A8J9URM1"/>
<gene>
    <name evidence="9" type="ORF">BINO364_LOCUS4930</name>
</gene>
<dbReference type="InterPro" id="IPR013162">
    <property type="entry name" value="CD80_C2-set"/>
</dbReference>
<feature type="domain" description="Ig-like" evidence="8">
    <location>
        <begin position="425"/>
        <end position="512"/>
    </location>
</feature>
<comment type="subcellular location">
    <subcellularLocation>
        <location evidence="1">Membrane</location>
        <topology evidence="1">Single-pass membrane protein</topology>
    </subcellularLocation>
</comment>
<organism evidence="9 10">
    <name type="scientific">Brenthis ino</name>
    <name type="common">lesser marbled fritillary</name>
    <dbReference type="NCBI Taxonomy" id="405034"/>
    <lineage>
        <taxon>Eukaryota</taxon>
        <taxon>Metazoa</taxon>
        <taxon>Ecdysozoa</taxon>
        <taxon>Arthropoda</taxon>
        <taxon>Hexapoda</taxon>
        <taxon>Insecta</taxon>
        <taxon>Pterygota</taxon>
        <taxon>Neoptera</taxon>
        <taxon>Endopterygota</taxon>
        <taxon>Lepidoptera</taxon>
        <taxon>Glossata</taxon>
        <taxon>Ditrysia</taxon>
        <taxon>Papilionoidea</taxon>
        <taxon>Nymphalidae</taxon>
        <taxon>Heliconiinae</taxon>
        <taxon>Argynnini</taxon>
        <taxon>Brenthis</taxon>
    </lineage>
</organism>
<evidence type="ECO:0000256" key="4">
    <source>
        <dbReference type="ARBA" id="ARBA00023136"/>
    </source>
</evidence>
<dbReference type="InterPro" id="IPR007110">
    <property type="entry name" value="Ig-like_dom"/>
</dbReference>
<evidence type="ECO:0000256" key="5">
    <source>
        <dbReference type="ARBA" id="ARBA00023157"/>
    </source>
</evidence>
<reference evidence="9" key="1">
    <citation type="submission" date="2021-12" db="EMBL/GenBank/DDBJ databases">
        <authorList>
            <person name="Martin H S."/>
        </authorList>
    </citation>
    <scope>NUCLEOTIDE SEQUENCE</scope>
</reference>
<dbReference type="PANTHER" id="PTHR23278:SF19">
    <property type="entry name" value="OBSCURIN"/>
    <property type="match status" value="1"/>
</dbReference>
<feature type="domain" description="Ig-like" evidence="8">
    <location>
        <begin position="132"/>
        <end position="223"/>
    </location>
</feature>
<dbReference type="SUPFAM" id="SSF48726">
    <property type="entry name" value="Immunoglobulin"/>
    <property type="match status" value="4"/>
</dbReference>
<dbReference type="InterPro" id="IPR013783">
    <property type="entry name" value="Ig-like_fold"/>
</dbReference>
<keyword evidence="2 7" id="KW-0812">Transmembrane</keyword>
<name>A0A8J9URM1_9NEOP</name>
<dbReference type="InterPro" id="IPR003599">
    <property type="entry name" value="Ig_sub"/>
</dbReference>
<dbReference type="InterPro" id="IPR036179">
    <property type="entry name" value="Ig-like_dom_sf"/>
</dbReference>
<feature type="transmembrane region" description="Helical" evidence="7">
    <location>
        <begin position="630"/>
        <end position="657"/>
    </location>
</feature>
<dbReference type="Proteomes" id="UP000838878">
    <property type="component" value="Chromosome 13"/>
</dbReference>
<feature type="domain" description="Ig-like" evidence="8">
    <location>
        <begin position="229"/>
        <end position="325"/>
    </location>
</feature>
<evidence type="ECO:0000313" key="9">
    <source>
        <dbReference type="EMBL" id="CAH0718442.1"/>
    </source>
</evidence>
<keyword evidence="5" id="KW-1015">Disulfide bond</keyword>
<dbReference type="CDD" id="cd00096">
    <property type="entry name" value="Ig"/>
    <property type="match status" value="1"/>
</dbReference>
<feature type="domain" description="Ig-like" evidence="8">
    <location>
        <begin position="330"/>
        <end position="420"/>
    </location>
</feature>
<evidence type="ECO:0000256" key="6">
    <source>
        <dbReference type="SAM" id="MobiDB-lite"/>
    </source>
</evidence>
<feature type="compositionally biased region" description="Basic and acidic residues" evidence="6">
    <location>
        <begin position="683"/>
        <end position="692"/>
    </location>
</feature>
<evidence type="ECO:0000259" key="8">
    <source>
        <dbReference type="PROSITE" id="PS50835"/>
    </source>
</evidence>
<dbReference type="EMBL" id="OV170233">
    <property type="protein sequence ID" value="CAH0718442.1"/>
    <property type="molecule type" value="Genomic_DNA"/>
</dbReference>
<dbReference type="InterPro" id="IPR003598">
    <property type="entry name" value="Ig_sub2"/>
</dbReference>
<dbReference type="SMART" id="SM00408">
    <property type="entry name" value="IGc2"/>
    <property type="match status" value="4"/>
</dbReference>
<dbReference type="InterPro" id="IPR013106">
    <property type="entry name" value="Ig_V-set"/>
</dbReference>
<sequence length="854" mass="94137">MAFSRLYFITTGLPLPRSATIESFQAATDGAIELPCDVTPALHGDSMGLVIWYKQGHDAPIYTFDIRDGVTSHWSDPSTLATRATFRPHTTPAVLLITKLRPEDSGQYRCRVDFIRSPTKNTRLNLTILIPPERLVILDQTGEEIAGSALGPYDEGTEVNITCIAVGGRPPARVSWWKAHALLANSEARATVSLTLQRVDLATIVTCQAVTDPSITPLSKTLSIDVNLPPLWVKLQGGPRILVAEKTTELVCTAVGARPTPTISWWKSGTRLTSIKDIQTSVDGNITRSTLSFVPSIEDAGRMLSCKANQPAFPHNTYEDGFKLEIQHLPVVKLELGANLNAENVIEGSDVYLDCMVRANPWHTHVYFTHKGSRIRGSSGIVVANQSLVLQHVSRVAAGPYICVARNALGEGSSAALDLNVKYSPACKTAKTASLYVARGETVQIDCELDSNPMDPMTYQWWFNNTSHSKLELHSEANTQNNRGRYQYTVNSSADYGWVQCAGTNSVGRQLAPCLFHILPAEKPSQLKHCAVTNITHESLWLECSPGHDGGLHQSFLLQVYDVATGSLLRNLTSEDPQFVIWGLSGAVGLSVRAFNQKGLSEPFTITTSLLKYPQRQTANIPVKVELTTVLIIVLCTVAGIAAITTVSAIVFCFKYCNRSNDTDKKNKRKQDEISNTPLTGGKRSESVDSLEKNPDIIPIESKISENYSKKDYCMKPLIQKMDDQYKTSRPMYGQGLAVRMPSMQGLGLASDYGHDKVYESWLKYNNSIPLNSGMLQMERTSDIYPMYGNIPSNIEPSSLTHCRSPVNIDMRNSSAHFRNIRGCSTLPHRKSVSSQVEVKPMKPLQITSDTTYR</sequence>
<dbReference type="Pfam" id="PF13927">
    <property type="entry name" value="Ig_3"/>
    <property type="match status" value="1"/>
</dbReference>
<dbReference type="InterPro" id="IPR036116">
    <property type="entry name" value="FN3_sf"/>
</dbReference>
<proteinExistence type="predicted"/>
<feature type="region of interest" description="Disordered" evidence="6">
    <location>
        <begin position="663"/>
        <end position="692"/>
    </location>
</feature>
<keyword evidence="10" id="KW-1185">Reference proteome</keyword>
<dbReference type="SMART" id="SM00409">
    <property type="entry name" value="IG"/>
    <property type="match status" value="5"/>
</dbReference>
<dbReference type="PANTHER" id="PTHR23278">
    <property type="entry name" value="SIDESTEP PROTEIN"/>
    <property type="match status" value="1"/>
</dbReference>
<feature type="domain" description="Ig-like" evidence="8">
    <location>
        <begin position="16"/>
        <end position="127"/>
    </location>
</feature>
<dbReference type="OrthoDB" id="10028801at2759"/>
<dbReference type="Pfam" id="PF08205">
    <property type="entry name" value="C2-set_2"/>
    <property type="match status" value="1"/>
</dbReference>
<protein>
    <recommendedName>
        <fullName evidence="8">Ig-like domain-containing protein</fullName>
    </recommendedName>
</protein>
<dbReference type="GO" id="GO:0016020">
    <property type="term" value="C:membrane"/>
    <property type="evidence" value="ECO:0007669"/>
    <property type="project" value="UniProtKB-SubCell"/>
</dbReference>
<dbReference type="PROSITE" id="PS50835">
    <property type="entry name" value="IG_LIKE"/>
    <property type="match status" value="5"/>
</dbReference>
<feature type="compositionally biased region" description="Basic and acidic residues" evidence="6">
    <location>
        <begin position="663"/>
        <end position="673"/>
    </location>
</feature>
<evidence type="ECO:0000256" key="1">
    <source>
        <dbReference type="ARBA" id="ARBA00004167"/>
    </source>
</evidence>
<evidence type="ECO:0000256" key="2">
    <source>
        <dbReference type="ARBA" id="ARBA00022692"/>
    </source>
</evidence>
<feature type="non-terminal residue" evidence="9">
    <location>
        <position position="854"/>
    </location>
</feature>
<dbReference type="Gene3D" id="2.60.40.10">
    <property type="entry name" value="Immunoglobulins"/>
    <property type="match status" value="5"/>
</dbReference>
<evidence type="ECO:0000256" key="7">
    <source>
        <dbReference type="SAM" id="Phobius"/>
    </source>
</evidence>
<evidence type="ECO:0000313" key="10">
    <source>
        <dbReference type="Proteomes" id="UP000838878"/>
    </source>
</evidence>
<keyword evidence="3 7" id="KW-1133">Transmembrane helix</keyword>
<accession>A0A8J9URM1</accession>